<evidence type="ECO:0000313" key="2">
    <source>
        <dbReference type="Proteomes" id="UP000095287"/>
    </source>
</evidence>
<evidence type="ECO:0000256" key="1">
    <source>
        <dbReference type="SAM" id="MobiDB-lite"/>
    </source>
</evidence>
<reference evidence="3" key="1">
    <citation type="submission" date="2016-11" db="UniProtKB">
        <authorList>
            <consortium name="WormBaseParasite"/>
        </authorList>
    </citation>
    <scope>IDENTIFICATION</scope>
</reference>
<name>A0A1I8A7Z5_9BILA</name>
<sequence>MNRKQNGQIGERRPWHGSSQWLKSGENTNRTSFHTIYPSVESDRQGAKIMPWETMRPQWESRKRFYCCILYLRMNMRNHKSLQTPYACCTRGEVTREGFARTCITHEQVLNQSL</sequence>
<dbReference type="Proteomes" id="UP000095287">
    <property type="component" value="Unplaced"/>
</dbReference>
<proteinExistence type="predicted"/>
<feature type="compositionally biased region" description="Polar residues" evidence="1">
    <location>
        <begin position="17"/>
        <end position="34"/>
    </location>
</feature>
<evidence type="ECO:0000313" key="3">
    <source>
        <dbReference type="WBParaSite" id="L893_g33917.t1"/>
    </source>
</evidence>
<organism evidence="2 3">
    <name type="scientific">Steinernema glaseri</name>
    <dbReference type="NCBI Taxonomy" id="37863"/>
    <lineage>
        <taxon>Eukaryota</taxon>
        <taxon>Metazoa</taxon>
        <taxon>Ecdysozoa</taxon>
        <taxon>Nematoda</taxon>
        <taxon>Chromadorea</taxon>
        <taxon>Rhabditida</taxon>
        <taxon>Tylenchina</taxon>
        <taxon>Panagrolaimomorpha</taxon>
        <taxon>Strongyloidoidea</taxon>
        <taxon>Steinernematidae</taxon>
        <taxon>Steinernema</taxon>
    </lineage>
</organism>
<feature type="region of interest" description="Disordered" evidence="1">
    <location>
        <begin position="1"/>
        <end position="37"/>
    </location>
</feature>
<dbReference type="WBParaSite" id="L893_g33917.t1">
    <property type="protein sequence ID" value="L893_g33917.t1"/>
    <property type="gene ID" value="L893_g33917"/>
</dbReference>
<protein>
    <submittedName>
        <fullName evidence="3">Uncharacterized protein</fullName>
    </submittedName>
</protein>
<keyword evidence="2" id="KW-1185">Reference proteome</keyword>
<accession>A0A1I8A7Z5</accession>
<dbReference type="AlphaFoldDB" id="A0A1I8A7Z5"/>